<dbReference type="PRINTS" id="PR00368">
    <property type="entry name" value="FADPNR"/>
</dbReference>
<evidence type="ECO:0000313" key="7">
    <source>
        <dbReference type="EMBL" id="TDD51016.1"/>
    </source>
</evidence>
<dbReference type="AlphaFoldDB" id="A0A4R4YZY4"/>
<dbReference type="PANTHER" id="PTHR42913">
    <property type="entry name" value="APOPTOSIS-INDUCING FACTOR 1"/>
    <property type="match status" value="1"/>
</dbReference>
<dbReference type="Proteomes" id="UP000295302">
    <property type="component" value="Unassembled WGS sequence"/>
</dbReference>
<dbReference type="InterPro" id="IPR051169">
    <property type="entry name" value="NADH-Q_oxidoreductase"/>
</dbReference>
<evidence type="ECO:0000259" key="6">
    <source>
        <dbReference type="Pfam" id="PF07992"/>
    </source>
</evidence>
<dbReference type="InterPro" id="IPR036188">
    <property type="entry name" value="FAD/NAD-bd_sf"/>
</dbReference>
<keyword evidence="5" id="KW-0560">Oxidoreductase</keyword>
<evidence type="ECO:0000313" key="8">
    <source>
        <dbReference type="Proteomes" id="UP000295302"/>
    </source>
</evidence>
<evidence type="ECO:0000256" key="1">
    <source>
        <dbReference type="ARBA" id="ARBA00001974"/>
    </source>
</evidence>
<evidence type="ECO:0000256" key="3">
    <source>
        <dbReference type="ARBA" id="ARBA00022630"/>
    </source>
</evidence>
<comment type="cofactor">
    <cofactor evidence="1">
        <name>FAD</name>
        <dbReference type="ChEBI" id="CHEBI:57692"/>
    </cofactor>
</comment>
<name>A0A4R4YZY4_9ACTN</name>
<reference evidence="7 8" key="1">
    <citation type="submission" date="2019-03" db="EMBL/GenBank/DDBJ databases">
        <title>Draft genome sequences of novel Actinobacteria.</title>
        <authorList>
            <person name="Sahin N."/>
            <person name="Ay H."/>
            <person name="Saygin H."/>
        </authorList>
    </citation>
    <scope>NUCLEOTIDE SEQUENCE [LARGE SCALE GENOMIC DNA]</scope>
    <source>
        <strain evidence="7 8">CH32</strain>
    </source>
</reference>
<dbReference type="OrthoDB" id="9784880at2"/>
<dbReference type="PRINTS" id="PR00469">
    <property type="entry name" value="PNDRDTASEII"/>
</dbReference>
<evidence type="ECO:0000256" key="5">
    <source>
        <dbReference type="ARBA" id="ARBA00023002"/>
    </source>
</evidence>
<organism evidence="7 8">
    <name type="scientific">Nonomuraea terrae</name>
    <dbReference type="NCBI Taxonomy" id="2530383"/>
    <lineage>
        <taxon>Bacteria</taxon>
        <taxon>Bacillati</taxon>
        <taxon>Actinomycetota</taxon>
        <taxon>Actinomycetes</taxon>
        <taxon>Streptosporangiales</taxon>
        <taxon>Streptosporangiaceae</taxon>
        <taxon>Nonomuraea</taxon>
    </lineage>
</organism>
<evidence type="ECO:0000256" key="4">
    <source>
        <dbReference type="ARBA" id="ARBA00022827"/>
    </source>
</evidence>
<dbReference type="RefSeq" id="WP_132611436.1">
    <property type="nucleotide sequence ID" value="NZ_SMKQ01000023.1"/>
</dbReference>
<keyword evidence="4" id="KW-0274">FAD</keyword>
<dbReference type="Gene3D" id="3.50.50.100">
    <property type="match status" value="1"/>
</dbReference>
<gene>
    <name evidence="7" type="ORF">E1286_11225</name>
</gene>
<dbReference type="GO" id="GO:0003955">
    <property type="term" value="F:NAD(P)H dehydrogenase (quinone) activity"/>
    <property type="evidence" value="ECO:0007669"/>
    <property type="project" value="TreeGrafter"/>
</dbReference>
<proteinExistence type="inferred from homology"/>
<comment type="similarity">
    <text evidence="2">Belongs to the NADH dehydrogenase family.</text>
</comment>
<dbReference type="PANTHER" id="PTHR42913:SF3">
    <property type="entry name" value="64 KDA MITOCHONDRIAL NADH DEHYDROGENASE (EUROFUNG)"/>
    <property type="match status" value="1"/>
</dbReference>
<dbReference type="Pfam" id="PF07992">
    <property type="entry name" value="Pyr_redox_2"/>
    <property type="match status" value="1"/>
</dbReference>
<evidence type="ECO:0000256" key="2">
    <source>
        <dbReference type="ARBA" id="ARBA00005272"/>
    </source>
</evidence>
<keyword evidence="3" id="KW-0285">Flavoprotein</keyword>
<feature type="domain" description="FAD/NAD(P)-binding" evidence="6">
    <location>
        <begin position="4"/>
        <end position="283"/>
    </location>
</feature>
<dbReference type="SUPFAM" id="SSF51905">
    <property type="entry name" value="FAD/NAD(P)-binding domain"/>
    <property type="match status" value="2"/>
</dbReference>
<dbReference type="EMBL" id="SMKQ01000023">
    <property type="protein sequence ID" value="TDD51016.1"/>
    <property type="molecule type" value="Genomic_DNA"/>
</dbReference>
<comment type="caution">
    <text evidence="7">The sequence shown here is derived from an EMBL/GenBank/DDBJ whole genome shotgun (WGS) entry which is preliminary data.</text>
</comment>
<keyword evidence="8" id="KW-1185">Reference proteome</keyword>
<dbReference type="GO" id="GO:0019646">
    <property type="term" value="P:aerobic electron transport chain"/>
    <property type="evidence" value="ECO:0007669"/>
    <property type="project" value="TreeGrafter"/>
</dbReference>
<accession>A0A4R4YZY4</accession>
<protein>
    <submittedName>
        <fullName evidence="7">Oxidoreductase</fullName>
    </submittedName>
</protein>
<sequence>MTDHIVVLGAGYAGLAAAKRAAARLRRTAARVTLVNASSRFVERVRLHQLAAGRRLAELPLAGLLGGSSVELVVARATGIDLAERTVRLDGPPYELRYDVLVYALGSGSGGEAVPGVREHAYPLATADEALRLRARLAETGSVTVVGGGLTGIEAAAELARPGLRVELLTTGVAGPGLSARARGHIRRSLALMGVAVREHAPVAKLGPGTLLLDDGTELPAETVVWAAGFAVPALAADAGLAADGHGRMLVDASLRSLSHPDVFGAGDAAAADRRGRTARMSCQTGLPMGRYAGEAVADLLTGREPRTARFRFVWQNVSLGRRDGVTQFTRADDTPLDAVMTGRASAAFKEAVTRSTVWFLRHPR</sequence>
<dbReference type="InterPro" id="IPR023753">
    <property type="entry name" value="FAD/NAD-binding_dom"/>
</dbReference>